<dbReference type="Proteomes" id="UP000053237">
    <property type="component" value="Unassembled WGS sequence"/>
</dbReference>
<keyword evidence="3" id="KW-1185">Reference proteome</keyword>
<protein>
    <submittedName>
        <fullName evidence="2">Uncharacterized protein</fullName>
    </submittedName>
</protein>
<name>A0A024GJH0_9STRA</name>
<feature type="compositionally biased region" description="Polar residues" evidence="1">
    <location>
        <begin position="76"/>
        <end position="102"/>
    </location>
</feature>
<evidence type="ECO:0000313" key="2">
    <source>
        <dbReference type="EMBL" id="CCI46682.1"/>
    </source>
</evidence>
<feature type="region of interest" description="Disordered" evidence="1">
    <location>
        <begin position="76"/>
        <end position="259"/>
    </location>
</feature>
<feature type="compositionally biased region" description="Low complexity" evidence="1">
    <location>
        <begin position="221"/>
        <end position="259"/>
    </location>
</feature>
<comment type="caution">
    <text evidence="2">The sequence shown here is derived from an EMBL/GenBank/DDBJ whole genome shotgun (WGS) entry which is preliminary data.</text>
</comment>
<proteinExistence type="predicted"/>
<feature type="compositionally biased region" description="Polar residues" evidence="1">
    <location>
        <begin position="167"/>
        <end position="183"/>
    </location>
</feature>
<reference evidence="2 3" key="1">
    <citation type="submission" date="2012-05" db="EMBL/GenBank/DDBJ databases">
        <title>Recombination and specialization in a pathogen metapopulation.</title>
        <authorList>
            <person name="Gardiner A."/>
            <person name="Kemen E."/>
            <person name="Schultz-Larsen T."/>
            <person name="MacLean D."/>
            <person name="Van Oosterhout C."/>
            <person name="Jones J.D.G."/>
        </authorList>
    </citation>
    <scope>NUCLEOTIDE SEQUENCE [LARGE SCALE GENOMIC DNA]</scope>
    <source>
        <strain evidence="2 3">Ac Nc2</strain>
    </source>
</reference>
<evidence type="ECO:0000313" key="3">
    <source>
        <dbReference type="Proteomes" id="UP000053237"/>
    </source>
</evidence>
<gene>
    <name evidence="2" type="ORF">BN9_076370</name>
</gene>
<evidence type="ECO:0000256" key="1">
    <source>
        <dbReference type="SAM" id="MobiDB-lite"/>
    </source>
</evidence>
<dbReference type="EMBL" id="CAIX01000137">
    <property type="protein sequence ID" value="CCI46682.1"/>
    <property type="molecule type" value="Genomic_DNA"/>
</dbReference>
<organism evidence="2 3">
    <name type="scientific">Albugo candida</name>
    <dbReference type="NCBI Taxonomy" id="65357"/>
    <lineage>
        <taxon>Eukaryota</taxon>
        <taxon>Sar</taxon>
        <taxon>Stramenopiles</taxon>
        <taxon>Oomycota</taxon>
        <taxon>Peronosporomycetes</taxon>
        <taxon>Albuginales</taxon>
        <taxon>Albuginaceae</taxon>
        <taxon>Albugo</taxon>
    </lineage>
</organism>
<dbReference type="AlphaFoldDB" id="A0A024GJH0"/>
<dbReference type="InParanoid" id="A0A024GJH0"/>
<sequence length="277" mass="28230">MHSVLDRRGMCTLSNGITLSSRTYKISSHISTYYHIFLLSNTPIVQSKSIYTITMKTFGYLIAAIALAQANAQTVSPPMTTQTGAPNNVENPPTGSPATGPQSTTTSSNTRTTTTNPSTTNPSTTNPNMQPVQLGAQAPVQPPSTENGNANGGSPAPMSPAPADQPLTDSTPTNLRDASGSNSLKEEKKTTGGSPSGVSLIEQKNDPKPTSGESTSDTSAEDTNTPTSTTPSDTAGGSSGSDDTTADSAEKTSSAQSVMASAAVVAISSAIMASLLV</sequence>
<feature type="compositionally biased region" description="Low complexity" evidence="1">
    <location>
        <begin position="103"/>
        <end position="128"/>
    </location>
</feature>
<accession>A0A024GJH0</accession>